<dbReference type="GO" id="GO:0004176">
    <property type="term" value="F:ATP-dependent peptidase activity"/>
    <property type="evidence" value="ECO:0007669"/>
    <property type="project" value="UniProtKB-UniRule"/>
</dbReference>
<keyword evidence="3" id="KW-0175">Coiled coil</keyword>
<dbReference type="AlphaFoldDB" id="F4A3G5"/>
<dbReference type="eggNOG" id="COG1067">
    <property type="taxonomic scope" value="Bacteria"/>
</dbReference>
<feature type="coiled-coil region" evidence="3">
    <location>
        <begin position="206"/>
        <end position="233"/>
    </location>
</feature>
<dbReference type="Gene3D" id="3.30.230.10">
    <property type="match status" value="1"/>
</dbReference>
<dbReference type="Pfam" id="PF05362">
    <property type="entry name" value="Lon_C"/>
    <property type="match status" value="1"/>
</dbReference>
<dbReference type="EMBL" id="CP002360">
    <property type="protein sequence ID" value="AEE97420.1"/>
    <property type="molecule type" value="Genomic_DNA"/>
</dbReference>
<dbReference type="PRINTS" id="PR00830">
    <property type="entry name" value="ENDOLAPTASE"/>
</dbReference>
<gene>
    <name evidence="5" type="ordered locus">Mahau_2249</name>
</gene>
<dbReference type="Proteomes" id="UP000008457">
    <property type="component" value="Chromosome"/>
</dbReference>
<proteinExistence type="inferred from homology"/>
<dbReference type="InterPro" id="IPR020568">
    <property type="entry name" value="Ribosomal_Su5_D2-typ_SF"/>
</dbReference>
<evidence type="ECO:0000256" key="2">
    <source>
        <dbReference type="PROSITE-ProRule" id="PRU01122"/>
    </source>
</evidence>
<dbReference type="InterPro" id="IPR041699">
    <property type="entry name" value="AAA_32"/>
</dbReference>
<dbReference type="STRING" id="697281.Mahau_2249"/>
<dbReference type="RefSeq" id="WP_013781847.1">
    <property type="nucleotide sequence ID" value="NC_015520.1"/>
</dbReference>
<name>F4A3G5_MAHA5</name>
<dbReference type="GO" id="GO:0005524">
    <property type="term" value="F:ATP binding"/>
    <property type="evidence" value="ECO:0007669"/>
    <property type="project" value="InterPro"/>
</dbReference>
<dbReference type="eggNOG" id="COG0714">
    <property type="taxonomic scope" value="Bacteria"/>
</dbReference>
<dbReference type="KEGG" id="mas:Mahau_2249"/>
<protein>
    <recommendedName>
        <fullName evidence="2">endopeptidase La</fullName>
        <ecNumber evidence="2">3.4.21.53</ecNumber>
    </recommendedName>
</protein>
<keyword evidence="2" id="KW-0720">Serine protease</keyword>
<dbReference type="PROSITE" id="PS51786">
    <property type="entry name" value="LON_PROTEOLYTIC"/>
    <property type="match status" value="1"/>
</dbReference>
<reference evidence="6" key="1">
    <citation type="submission" date="2010-11" db="EMBL/GenBank/DDBJ databases">
        <title>The complete genome of Mahella australiensis DSM 15567.</title>
        <authorList>
            <consortium name="US DOE Joint Genome Institute (JGI-PGF)"/>
            <person name="Lucas S."/>
            <person name="Copeland A."/>
            <person name="Lapidus A."/>
            <person name="Bruce D."/>
            <person name="Goodwin L."/>
            <person name="Pitluck S."/>
            <person name="Kyrpides N."/>
            <person name="Mavromatis K."/>
            <person name="Pagani I."/>
            <person name="Ivanova N."/>
            <person name="Teshima H."/>
            <person name="Brettin T."/>
            <person name="Detter J.C."/>
            <person name="Han C."/>
            <person name="Tapia R."/>
            <person name="Land M."/>
            <person name="Hauser L."/>
            <person name="Markowitz V."/>
            <person name="Cheng J.-F."/>
            <person name="Hugenholtz P."/>
            <person name="Woyke T."/>
            <person name="Wu D."/>
            <person name="Spring S."/>
            <person name="Pukall R."/>
            <person name="Steenblock K."/>
            <person name="Schneider S."/>
            <person name="Klenk H.-P."/>
            <person name="Eisen J.A."/>
        </authorList>
    </citation>
    <scope>NUCLEOTIDE SEQUENCE [LARGE SCALE GENOMIC DNA]</scope>
    <source>
        <strain evidence="6">DSM 15567 / CIP 107919 / 50-1 BON</strain>
    </source>
</reference>
<dbReference type="Gene3D" id="1.10.8.60">
    <property type="match status" value="1"/>
</dbReference>
<reference evidence="5 6" key="2">
    <citation type="journal article" date="2011" name="Stand. Genomic Sci.">
        <title>Complete genome sequence of Mahella australiensis type strain (50-1 BON).</title>
        <authorList>
            <person name="Sikorski J."/>
            <person name="Teshima H."/>
            <person name="Nolan M."/>
            <person name="Lucas S."/>
            <person name="Hammon N."/>
            <person name="Deshpande S."/>
            <person name="Cheng J.F."/>
            <person name="Pitluck S."/>
            <person name="Liolios K."/>
            <person name="Pagani I."/>
            <person name="Ivanova N."/>
            <person name="Huntemann M."/>
            <person name="Mavromatis K."/>
            <person name="Ovchinikova G."/>
            <person name="Pati A."/>
            <person name="Tapia R."/>
            <person name="Han C."/>
            <person name="Goodwin L."/>
            <person name="Chen A."/>
            <person name="Palaniappan K."/>
            <person name="Land M."/>
            <person name="Hauser L."/>
            <person name="Ngatchou-Djao O.D."/>
            <person name="Rohde M."/>
            <person name="Pukall R."/>
            <person name="Spring S."/>
            <person name="Abt B."/>
            <person name="Goker M."/>
            <person name="Detter J.C."/>
            <person name="Woyke T."/>
            <person name="Bristow J."/>
            <person name="Markowitz V."/>
            <person name="Hugenholtz P."/>
            <person name="Eisen J.A."/>
            <person name="Kyrpides N.C."/>
            <person name="Klenk H.P."/>
            <person name="Lapidus A."/>
        </authorList>
    </citation>
    <scope>NUCLEOTIDE SEQUENCE [LARGE SCALE GENOMIC DNA]</scope>
    <source>
        <strain evidence="6">DSM 15567 / CIP 107919 / 50-1 BON</strain>
    </source>
</reference>
<dbReference type="SUPFAM" id="SSF52540">
    <property type="entry name" value="P-loop containing nucleoside triphosphate hydrolases"/>
    <property type="match status" value="1"/>
</dbReference>
<dbReference type="InterPro" id="IPR014721">
    <property type="entry name" value="Ribsml_uS5_D2-typ_fold_subgr"/>
</dbReference>
<dbReference type="InterPro" id="IPR008269">
    <property type="entry name" value="Lon_proteolytic"/>
</dbReference>
<dbReference type="InterPro" id="IPR027417">
    <property type="entry name" value="P-loop_NTPase"/>
</dbReference>
<keyword evidence="1 2" id="KW-0645">Protease</keyword>
<sequence>MEELTYGQLKKECDPSSFNFDTTEEIEPLDGIIGQDRAVKAMEFGLKIKIRGYNIYMSGLGGTGKTSYAQWYAEKIARQQDVPDDWCYVYNFDDPERPLALNLPAGMGRMFRDDMEELVDILEKEIPKIFSGDEYEKESNSIFKQLQDQKNELLMQLDQQAAEQDFQVKTSGSSIYFAPIIDGNVVEENDYNKLDEETKRRLNEKSSQIQVKAMEIMRKVRNLEKEARAKTSELDNRIALLAVGTHIDGFKQKYADYPKVVSYLEAVKNDILLNIDDFKEQDDGDDEALPLGFLYNRRSDLDTDKYKVNVLVDNTDTEGAPVLVEFNPTYGNLIGQIEYENEFGSFSTDFSMIKAGSLLKANGGYIILQAKDLLANWDAWEALKRVLKMRTLTIESNDRGSLSPAVSIKPQPIPIDVKVVLIGSNYIYETLYDFDEDFAKLFKIRADFDDEMDRTPENEYKLAQFISSFCRREKIKPFDRSGVAKVVEYTSRLVEDQTKLSTRFNDIVEILAEAGTWAEIDGSNIVDARYVDKAIEQKEYRSNRYDERIDEAMVDGTIMIDVDGWRIGQINGLSILNVSDYEFGKPSRITATTYMGESGIVNIEREIEMSGTSHSKGVLILSGYIGEKYAQDIPLALTANLCFEQLYSGIDGDSASSTELYAILSSLAGVPIYQGLAVTGSVNQKGEIQPVGGISMKIEGFFDICRKKGLTGHQGVIIPVQNIKNLTLKDDVIEAVKNGLFHIYAINSIDEGIELLTGIPAGQKQADGRYPDGTINAMVYNKLKYYAETMANVGKDRSADR</sequence>
<feature type="active site" evidence="2">
    <location>
        <position position="654"/>
    </location>
</feature>
<dbReference type="InterPro" id="IPR046843">
    <property type="entry name" value="LonB_AAA-LID"/>
</dbReference>
<keyword evidence="6" id="KW-1185">Reference proteome</keyword>
<dbReference type="OrthoDB" id="9758568at2"/>
<keyword evidence="2" id="KW-0378">Hydrolase</keyword>
<evidence type="ECO:0000313" key="5">
    <source>
        <dbReference type="EMBL" id="AEE97420.1"/>
    </source>
</evidence>
<feature type="active site" evidence="2">
    <location>
        <position position="697"/>
    </location>
</feature>
<dbReference type="Gene3D" id="3.40.50.300">
    <property type="entry name" value="P-loop containing nucleotide triphosphate hydrolases"/>
    <property type="match status" value="2"/>
</dbReference>
<dbReference type="Pfam" id="PF13654">
    <property type="entry name" value="AAA_32"/>
    <property type="match status" value="1"/>
</dbReference>
<dbReference type="InterPro" id="IPR046844">
    <property type="entry name" value="Lon-like_helical"/>
</dbReference>
<evidence type="ECO:0000259" key="4">
    <source>
        <dbReference type="PROSITE" id="PS51786"/>
    </source>
</evidence>
<feature type="domain" description="Lon proteolytic" evidence="4">
    <location>
        <begin position="564"/>
        <end position="759"/>
    </location>
</feature>
<dbReference type="HOGENOM" id="CLU_014785_0_1_9"/>
<dbReference type="EC" id="3.4.21.53" evidence="2"/>
<dbReference type="GO" id="GO:0030163">
    <property type="term" value="P:protein catabolic process"/>
    <property type="evidence" value="ECO:0007669"/>
    <property type="project" value="InterPro"/>
</dbReference>
<accession>F4A3G5</accession>
<dbReference type="Pfam" id="PF20437">
    <property type="entry name" value="LonC_helical"/>
    <property type="match status" value="1"/>
</dbReference>
<dbReference type="SUPFAM" id="SSF54211">
    <property type="entry name" value="Ribosomal protein S5 domain 2-like"/>
    <property type="match status" value="1"/>
</dbReference>
<comment type="catalytic activity">
    <reaction evidence="2">
        <text>Hydrolysis of proteins in presence of ATP.</text>
        <dbReference type="EC" id="3.4.21.53"/>
    </reaction>
</comment>
<dbReference type="GO" id="GO:0006508">
    <property type="term" value="P:proteolysis"/>
    <property type="evidence" value="ECO:0007669"/>
    <property type="project" value="UniProtKB-KW"/>
</dbReference>
<evidence type="ECO:0000256" key="3">
    <source>
        <dbReference type="SAM" id="Coils"/>
    </source>
</evidence>
<evidence type="ECO:0000256" key="1">
    <source>
        <dbReference type="ARBA" id="ARBA00022670"/>
    </source>
</evidence>
<evidence type="ECO:0000313" key="6">
    <source>
        <dbReference type="Proteomes" id="UP000008457"/>
    </source>
</evidence>
<comment type="similarity">
    <text evidence="2">Belongs to the peptidase S16 family.</text>
</comment>
<dbReference type="GO" id="GO:0004252">
    <property type="term" value="F:serine-type endopeptidase activity"/>
    <property type="evidence" value="ECO:0007669"/>
    <property type="project" value="UniProtKB-UniRule"/>
</dbReference>
<organism evidence="5 6">
    <name type="scientific">Mahella australiensis (strain DSM 15567 / CIP 107919 / 50-1 BON)</name>
    <dbReference type="NCBI Taxonomy" id="697281"/>
    <lineage>
        <taxon>Bacteria</taxon>
        <taxon>Bacillati</taxon>
        <taxon>Bacillota</taxon>
        <taxon>Clostridia</taxon>
        <taxon>Thermoanaerobacterales</taxon>
        <taxon>Thermoanaerobacterales Family IV. Incertae Sedis</taxon>
        <taxon>Mahella</taxon>
    </lineage>
</organism>
<dbReference type="InterPro" id="IPR027065">
    <property type="entry name" value="Lon_Prtase"/>
</dbReference>
<dbReference type="PANTHER" id="PTHR10046">
    <property type="entry name" value="ATP DEPENDENT LON PROTEASE FAMILY MEMBER"/>
    <property type="match status" value="1"/>
</dbReference>
<dbReference type="Pfam" id="PF20436">
    <property type="entry name" value="LonB_AAA-LID"/>
    <property type="match status" value="1"/>
</dbReference>